<evidence type="ECO:0000259" key="3">
    <source>
        <dbReference type="PROSITE" id="PS50110"/>
    </source>
</evidence>
<organism evidence="4 5">
    <name type="scientific">Novosphingobium anseongense</name>
    <dbReference type="NCBI Taxonomy" id="3133436"/>
    <lineage>
        <taxon>Bacteria</taxon>
        <taxon>Pseudomonadati</taxon>
        <taxon>Pseudomonadota</taxon>
        <taxon>Alphaproteobacteria</taxon>
        <taxon>Sphingomonadales</taxon>
        <taxon>Sphingomonadaceae</taxon>
        <taxon>Novosphingobium</taxon>
    </lineage>
</organism>
<keyword evidence="1 2" id="KW-0597">Phosphoprotein</keyword>
<dbReference type="InterPro" id="IPR011006">
    <property type="entry name" value="CheY-like_superfamily"/>
</dbReference>
<comment type="caution">
    <text evidence="4">The sequence shown here is derived from an EMBL/GenBank/DDBJ whole genome shotgun (WGS) entry which is preliminary data.</text>
</comment>
<dbReference type="SMART" id="SM00448">
    <property type="entry name" value="REC"/>
    <property type="match status" value="1"/>
</dbReference>
<dbReference type="InterPro" id="IPR001789">
    <property type="entry name" value="Sig_transdc_resp-reg_receiver"/>
</dbReference>
<sequence length="133" mass="14722">MTHATVRTLFVEDEPDLREIVKAALGLDPGFVVSTFPSAEDALEGLHDNKEPFDLALLDIRLPAMSGIDLHHRLRGIPGLERIKTVLMTASLLPRQMPKGLTDPRGEVLGVIQKPFHPLKLASDLRAMLTRSR</sequence>
<evidence type="ECO:0000256" key="1">
    <source>
        <dbReference type="ARBA" id="ARBA00022553"/>
    </source>
</evidence>
<dbReference type="InterPro" id="IPR050595">
    <property type="entry name" value="Bact_response_regulator"/>
</dbReference>
<accession>A0ABU8RR16</accession>
<evidence type="ECO:0000256" key="2">
    <source>
        <dbReference type="PROSITE-ProRule" id="PRU00169"/>
    </source>
</evidence>
<reference evidence="4 5" key="1">
    <citation type="submission" date="2024-03" db="EMBL/GenBank/DDBJ databases">
        <authorList>
            <person name="Jo J.-H."/>
        </authorList>
    </citation>
    <scope>NUCLEOTIDE SEQUENCE [LARGE SCALE GENOMIC DNA]</scope>
    <source>
        <strain evidence="4 5">PS1R-30</strain>
    </source>
</reference>
<gene>
    <name evidence="4" type="ORF">WG901_02690</name>
</gene>
<protein>
    <submittedName>
        <fullName evidence="4">Response regulator</fullName>
    </submittedName>
</protein>
<proteinExistence type="predicted"/>
<dbReference type="Proteomes" id="UP001361239">
    <property type="component" value="Unassembled WGS sequence"/>
</dbReference>
<keyword evidence="5" id="KW-1185">Reference proteome</keyword>
<dbReference type="PANTHER" id="PTHR44591:SF3">
    <property type="entry name" value="RESPONSE REGULATORY DOMAIN-CONTAINING PROTEIN"/>
    <property type="match status" value="1"/>
</dbReference>
<dbReference type="Pfam" id="PF00072">
    <property type="entry name" value="Response_reg"/>
    <property type="match status" value="1"/>
</dbReference>
<dbReference type="SUPFAM" id="SSF52172">
    <property type="entry name" value="CheY-like"/>
    <property type="match status" value="1"/>
</dbReference>
<dbReference type="Gene3D" id="3.40.50.2300">
    <property type="match status" value="1"/>
</dbReference>
<dbReference type="PANTHER" id="PTHR44591">
    <property type="entry name" value="STRESS RESPONSE REGULATOR PROTEIN 1"/>
    <property type="match status" value="1"/>
</dbReference>
<name>A0ABU8RR16_9SPHN</name>
<evidence type="ECO:0000313" key="4">
    <source>
        <dbReference type="EMBL" id="MEJ5975530.1"/>
    </source>
</evidence>
<dbReference type="PROSITE" id="PS50110">
    <property type="entry name" value="RESPONSE_REGULATORY"/>
    <property type="match status" value="1"/>
</dbReference>
<evidence type="ECO:0000313" key="5">
    <source>
        <dbReference type="Proteomes" id="UP001361239"/>
    </source>
</evidence>
<feature type="modified residue" description="4-aspartylphosphate" evidence="2">
    <location>
        <position position="59"/>
    </location>
</feature>
<dbReference type="EMBL" id="JBBHJZ010000001">
    <property type="protein sequence ID" value="MEJ5975530.1"/>
    <property type="molecule type" value="Genomic_DNA"/>
</dbReference>
<feature type="domain" description="Response regulatory" evidence="3">
    <location>
        <begin position="7"/>
        <end position="129"/>
    </location>
</feature>
<dbReference type="RefSeq" id="WP_339585474.1">
    <property type="nucleotide sequence ID" value="NZ_JBBHJZ010000001.1"/>
</dbReference>